<dbReference type="InterPro" id="IPR022033">
    <property type="entry name" value="Rav1p_C"/>
</dbReference>
<dbReference type="EMBL" id="BRXZ01001567">
    <property type="protein sequence ID" value="GMH74243.1"/>
    <property type="molecule type" value="Genomic_DNA"/>
</dbReference>
<name>A0A9W7ASE5_9STRA</name>
<accession>A0A9W7ASE5</accession>
<dbReference type="PANTHER" id="PTHR13950:SF9">
    <property type="entry name" value="RABCONNECTIN-3A"/>
    <property type="match status" value="1"/>
</dbReference>
<dbReference type="PANTHER" id="PTHR13950">
    <property type="entry name" value="RABCONNECTIN-RELATED"/>
    <property type="match status" value="1"/>
</dbReference>
<dbReference type="GO" id="GO:0043291">
    <property type="term" value="C:RAVE complex"/>
    <property type="evidence" value="ECO:0007669"/>
    <property type="project" value="TreeGrafter"/>
</dbReference>
<reference evidence="3" key="1">
    <citation type="submission" date="2022-07" db="EMBL/GenBank/DDBJ databases">
        <title>Genome analysis of Parmales, a sister group of diatoms, reveals the evolutionary specialization of diatoms from phago-mixotrophs to photoautotrophs.</title>
        <authorList>
            <person name="Ban H."/>
            <person name="Sato S."/>
            <person name="Yoshikawa S."/>
            <person name="Kazumasa Y."/>
            <person name="Nakamura Y."/>
            <person name="Ichinomiya M."/>
            <person name="Saitoh K."/>
            <person name="Sato N."/>
            <person name="Blanc-Mathieu R."/>
            <person name="Endo H."/>
            <person name="Kuwata A."/>
            <person name="Ogata H."/>
        </authorList>
    </citation>
    <scope>NUCLEOTIDE SEQUENCE</scope>
</reference>
<comment type="caution">
    <text evidence="3">The sequence shown here is derived from an EMBL/GenBank/DDBJ whole genome shotgun (WGS) entry which is preliminary data.</text>
</comment>
<sequence length="1070" mass="115524">MDWKSWREGMEKGQGNEGFKKKVKKEDMMQKLSRLGGGNNPQTSGDDDESLMDETTFDVNQEAPGNILVSLYGLKDQSDAISFSRSNLLNFLVYSPGLWVRDVEELKRMMIDVGGECFRRTKDLRIVALLYIAAGKKDVFVTLSKTDRGGDGVKIGKLLGGNLEGKKAQLSKNAYSLMSKREYLFSAAVFVAAGMLDTAADIVMNRCGMGGLAAAVVRAVEGGVGEGGRKVMRDVKGGMGKLWLGEGEEGRKEVIRECEDARRKVDQGAWGKKEMAQIRFASKAGGVVGCGKVWGGRERIEGAKCLGGKGMASEGIAVLVGGGDEVDPFDGIAHGSNNGYTAYGFQSQKPAPAVAADPMAAGSSIFDDFGGPPRKAPAPAPAPTPADLLLHHLAATSIRNFICAKIKPWLDGGIENVHGVYMEGGLPEDCVSEELDRLCSAHSLTPSVVISLAVSSCKGTESTLASLLLHSAVEDAQKVEAIIRDNAQSAVSAVQTELFGKPTREEVWKSLALQTELFLFHTRTHEPLPPSLSSVATLSVRLFLLLAFYPCKDWYGLDLLLTKKVDCAGDEDEAERESARSSFALHMITSDGQDDFKSSDSVEEKLGRGGGWQFLQDVDREEAEELLTECDNIGGWLIRPNREPSPSAGLFRGLGMRNGHAGFANLGVQSPEVLEGGKEAPSLSATESLSQSFDHLDNVHSVMLDYLIIQRLAVQVFSIYLASPFPTPYYNPRMDDSAGSSTPTSWLDPVRRSLVAAECRVRRELSFGGNAELALKSRGGSFGPASSADLGEGYEVEVSRASPRGDVLDPTWERGDDLEVGPKSKSFPVSLTLMSDKGEDVFSSWLGAGGEEEAVRYRIVDPWEVSGFTSSKLVPGFLGRNHYDSLTSQTTYGRFGQAGLGNRVEEDIRLRWGVGGARVWTGVNGNERLEGCIKALSSRGGGSATTATTTTTSGYLSSVSTHVYRNTVFSLISSSTRFIAVVQGTSGETLKGFSGSREDLFKGPPTVLCMNVYEKRTIMGDCLIGNVEVKLEGNLREGGEQWENWEAVGKEGWFAKLRVGLRFEVMRITG</sequence>
<protein>
    <recommendedName>
        <fullName evidence="2">RAVE complex protein Rav1 C-terminal domain-containing protein</fullName>
    </recommendedName>
</protein>
<evidence type="ECO:0000256" key="1">
    <source>
        <dbReference type="SAM" id="MobiDB-lite"/>
    </source>
</evidence>
<organism evidence="3 4">
    <name type="scientific">Triparma retinervis</name>
    <dbReference type="NCBI Taxonomy" id="2557542"/>
    <lineage>
        <taxon>Eukaryota</taxon>
        <taxon>Sar</taxon>
        <taxon>Stramenopiles</taxon>
        <taxon>Ochrophyta</taxon>
        <taxon>Bolidophyceae</taxon>
        <taxon>Parmales</taxon>
        <taxon>Triparmaceae</taxon>
        <taxon>Triparma</taxon>
    </lineage>
</organism>
<proteinExistence type="predicted"/>
<dbReference type="AlphaFoldDB" id="A0A9W7ASE5"/>
<dbReference type="Proteomes" id="UP001165082">
    <property type="component" value="Unassembled WGS sequence"/>
</dbReference>
<evidence type="ECO:0000313" key="4">
    <source>
        <dbReference type="Proteomes" id="UP001165082"/>
    </source>
</evidence>
<feature type="compositionally biased region" description="Basic and acidic residues" evidence="1">
    <location>
        <begin position="18"/>
        <end position="29"/>
    </location>
</feature>
<gene>
    <name evidence="3" type="ORF">TrRE_jg668</name>
</gene>
<feature type="domain" description="RAVE complex protein Rav1 C-terminal" evidence="2">
    <location>
        <begin position="98"/>
        <end position="226"/>
    </location>
</feature>
<keyword evidence="4" id="KW-1185">Reference proteome</keyword>
<dbReference type="Pfam" id="PF12234">
    <property type="entry name" value="Rav1p_C"/>
    <property type="match status" value="1"/>
</dbReference>
<feature type="region of interest" description="Disordered" evidence="1">
    <location>
        <begin position="1"/>
        <end position="51"/>
    </location>
</feature>
<dbReference type="OrthoDB" id="207196at2759"/>
<evidence type="ECO:0000313" key="3">
    <source>
        <dbReference type="EMBL" id="GMH74243.1"/>
    </source>
</evidence>
<dbReference type="InterPro" id="IPR052208">
    <property type="entry name" value="DmX-like/RAVE_component"/>
</dbReference>
<dbReference type="GO" id="GO:0007035">
    <property type="term" value="P:vacuolar acidification"/>
    <property type="evidence" value="ECO:0007669"/>
    <property type="project" value="TreeGrafter"/>
</dbReference>
<evidence type="ECO:0000259" key="2">
    <source>
        <dbReference type="Pfam" id="PF12234"/>
    </source>
</evidence>
<feature type="compositionally biased region" description="Basic and acidic residues" evidence="1">
    <location>
        <begin position="1"/>
        <end position="11"/>
    </location>
</feature>